<reference evidence="1" key="1">
    <citation type="submission" date="2018-05" db="EMBL/GenBank/DDBJ databases">
        <authorList>
            <person name="Lanie J.A."/>
            <person name="Ng W.-L."/>
            <person name="Kazmierczak K.M."/>
            <person name="Andrzejewski T.M."/>
            <person name="Davidsen T.M."/>
            <person name="Wayne K.J."/>
            <person name="Tettelin H."/>
            <person name="Glass J.I."/>
            <person name="Rusch D."/>
            <person name="Podicherti R."/>
            <person name="Tsui H.-C.T."/>
            <person name="Winkler M.E."/>
        </authorList>
    </citation>
    <scope>NUCLEOTIDE SEQUENCE</scope>
</reference>
<dbReference type="EMBL" id="UINC01014606">
    <property type="protein sequence ID" value="SVA62183.1"/>
    <property type="molecule type" value="Genomic_DNA"/>
</dbReference>
<proteinExistence type="predicted"/>
<gene>
    <name evidence="1" type="ORF">METZ01_LOCUS115037</name>
</gene>
<evidence type="ECO:0008006" key="2">
    <source>
        <dbReference type="Google" id="ProtNLM"/>
    </source>
</evidence>
<protein>
    <recommendedName>
        <fullName evidence="2">Glycine zipper 2TM domain-containing protein</fullName>
    </recommendedName>
</protein>
<sequence>MPSGINPTLGCGPFGCRAKDYYLPGKGVWAPKPMIGGKALVGAIGGTVAGAYVGARSGNPLTTAIGSVVGLILGHEVGAAFDKIDQMHGAMLMQRVLDRGANGQYMSWHNPNKPVSIAAKATSISATCREFVTEVTVKGKLSSMRGTACRKNGEWNVKEIY</sequence>
<organism evidence="1">
    <name type="scientific">marine metagenome</name>
    <dbReference type="NCBI Taxonomy" id="408172"/>
    <lineage>
        <taxon>unclassified sequences</taxon>
        <taxon>metagenomes</taxon>
        <taxon>ecological metagenomes</taxon>
    </lineage>
</organism>
<dbReference type="AlphaFoldDB" id="A0A381XD63"/>
<evidence type="ECO:0000313" key="1">
    <source>
        <dbReference type="EMBL" id="SVA62183.1"/>
    </source>
</evidence>
<accession>A0A381XD63</accession>
<name>A0A381XD63_9ZZZZ</name>